<evidence type="ECO:0000313" key="3">
    <source>
        <dbReference type="EMBL" id="MDO1559033.1"/>
    </source>
</evidence>
<feature type="domain" description="Peptidase M61 catalytic" evidence="2">
    <location>
        <begin position="275"/>
        <end position="350"/>
    </location>
</feature>
<protein>
    <recommendedName>
        <fullName evidence="2">Peptidase M61 catalytic domain-containing protein</fullName>
    </recommendedName>
</protein>
<feature type="chain" id="PRO_5045251579" description="Peptidase M61 catalytic domain-containing protein" evidence="1">
    <location>
        <begin position="22"/>
        <end position="486"/>
    </location>
</feature>
<evidence type="ECO:0000259" key="2">
    <source>
        <dbReference type="Pfam" id="PF05299"/>
    </source>
</evidence>
<evidence type="ECO:0000256" key="1">
    <source>
        <dbReference type="SAM" id="SignalP"/>
    </source>
</evidence>
<proteinExistence type="predicted"/>
<sequence>MRQAAAALVALTLACAAGAAAATPAPTLYEVTPEPGALRVSILIEGDRDGETELMLPNRWSGAEGLWRAVEEFRVEGAEVAREAGPFRTLNHAPGAALRVTYRVRQAFEGPARPGPERPFRPVINETGFTAVGWTVLAVVADRADQPAVFRWGEAPEGWTLASDLDHRPQVEGVALMDSVLIGGADVTVAERQAAGGRIRVAAHAADWRFAPDELTAVLGPVAEASARFWGDEGESFFVALTPLDAPTAKVQFGVGLGDGFSLWVTPNMTAAELRHILAHEHQHAWLPDRVGGLRRGPDEALDYWFSEGFTELYTLRMLVRAGLMSPEDFAEDLNRSLSRYALSPARNAPAQQAARAFWGDPAAADLPYQRGLVLALAWDARLKARTGGRKGLDDVILAMREGRGTAPERLRAAYRRAGGGDLRGDIRRHVEAGEDLALPADLFGPCGRIETSRAEAADGRAVQVQQLVLGEGAGSDACRAALAGI</sequence>
<dbReference type="SUPFAM" id="SSF55486">
    <property type="entry name" value="Metalloproteases ('zincins'), catalytic domain"/>
    <property type="match status" value="1"/>
</dbReference>
<organism evidence="3 4">
    <name type="scientific">Peiella sedimenti</name>
    <dbReference type="NCBI Taxonomy" id="3061083"/>
    <lineage>
        <taxon>Bacteria</taxon>
        <taxon>Pseudomonadati</taxon>
        <taxon>Pseudomonadota</taxon>
        <taxon>Alphaproteobacteria</taxon>
        <taxon>Caulobacterales</taxon>
        <taxon>Caulobacteraceae</taxon>
        <taxon>Peiella</taxon>
    </lineage>
</organism>
<gene>
    <name evidence="3" type="ORF">Q0812_06280</name>
</gene>
<dbReference type="InterPro" id="IPR027268">
    <property type="entry name" value="Peptidase_M4/M1_CTD_sf"/>
</dbReference>
<keyword evidence="1" id="KW-0732">Signal</keyword>
<dbReference type="Gene3D" id="1.10.390.10">
    <property type="entry name" value="Neutral Protease Domain 2"/>
    <property type="match status" value="1"/>
</dbReference>
<evidence type="ECO:0000313" key="4">
    <source>
        <dbReference type="Proteomes" id="UP001169063"/>
    </source>
</evidence>
<dbReference type="InterPro" id="IPR007963">
    <property type="entry name" value="Peptidase_M61_catalytic"/>
</dbReference>
<keyword evidence="4" id="KW-1185">Reference proteome</keyword>
<feature type="signal peptide" evidence="1">
    <location>
        <begin position="1"/>
        <end position="21"/>
    </location>
</feature>
<comment type="caution">
    <text evidence="3">The sequence shown here is derived from an EMBL/GenBank/DDBJ whole genome shotgun (WGS) entry which is preliminary data.</text>
</comment>
<dbReference type="Pfam" id="PF05299">
    <property type="entry name" value="Peptidase_M61"/>
    <property type="match status" value="1"/>
</dbReference>
<reference evidence="3" key="1">
    <citation type="submission" date="2023-07" db="EMBL/GenBank/DDBJ databases">
        <title>Brevundimonas soil sp. nov., isolated from the soil of chemical plant.</title>
        <authorList>
            <person name="Wu N."/>
        </authorList>
    </citation>
    <scope>NUCLEOTIDE SEQUENCE</scope>
    <source>
        <strain evidence="3">XZ-24</strain>
    </source>
</reference>
<dbReference type="Proteomes" id="UP001169063">
    <property type="component" value="Unassembled WGS sequence"/>
</dbReference>
<dbReference type="PROSITE" id="PS51257">
    <property type="entry name" value="PROKAR_LIPOPROTEIN"/>
    <property type="match status" value="1"/>
</dbReference>
<name>A0ABT8SKE2_9CAUL</name>
<accession>A0ABT8SKE2</accession>
<dbReference type="RefSeq" id="WP_302109461.1">
    <property type="nucleotide sequence ID" value="NZ_JAUKTR010000002.1"/>
</dbReference>
<dbReference type="EMBL" id="JAUKTR010000002">
    <property type="protein sequence ID" value="MDO1559033.1"/>
    <property type="molecule type" value="Genomic_DNA"/>
</dbReference>